<evidence type="ECO:0000259" key="2">
    <source>
        <dbReference type="PROSITE" id="PS51898"/>
    </source>
</evidence>
<reference evidence="3 4" key="1">
    <citation type="submission" date="2015-02" db="EMBL/GenBank/DDBJ databases">
        <title>Nostoc linckia genome annotation.</title>
        <authorList>
            <person name="Zhou Z."/>
        </authorList>
    </citation>
    <scope>NUCLEOTIDE SEQUENCE [LARGE SCALE GENOMIC DNA]</scope>
    <source>
        <strain evidence="4">z8</strain>
    </source>
</reference>
<dbReference type="GO" id="GO:0003677">
    <property type="term" value="F:DNA binding"/>
    <property type="evidence" value="ECO:0007669"/>
    <property type="project" value="InterPro"/>
</dbReference>
<organism evidence="3 4">
    <name type="scientific">Nostoc linckia z8</name>
    <dbReference type="NCBI Taxonomy" id="1628746"/>
    <lineage>
        <taxon>Bacteria</taxon>
        <taxon>Bacillati</taxon>
        <taxon>Cyanobacteriota</taxon>
        <taxon>Cyanophyceae</taxon>
        <taxon>Nostocales</taxon>
        <taxon>Nostocaceae</taxon>
        <taxon>Nostoc</taxon>
    </lineage>
</organism>
<dbReference type="Proteomes" id="UP000222310">
    <property type="component" value="Unassembled WGS sequence"/>
</dbReference>
<dbReference type="PROSITE" id="PS51898">
    <property type="entry name" value="TYR_RECOMBINASE"/>
    <property type="match status" value="1"/>
</dbReference>
<dbReference type="GO" id="GO:0015074">
    <property type="term" value="P:DNA integration"/>
    <property type="evidence" value="ECO:0007669"/>
    <property type="project" value="InterPro"/>
</dbReference>
<dbReference type="InterPro" id="IPR013762">
    <property type="entry name" value="Integrase-like_cat_sf"/>
</dbReference>
<protein>
    <submittedName>
        <fullName evidence="3">Integrase</fullName>
    </submittedName>
</protein>
<evidence type="ECO:0000256" key="1">
    <source>
        <dbReference type="ARBA" id="ARBA00023172"/>
    </source>
</evidence>
<proteinExistence type="predicted"/>
<dbReference type="EMBL" id="LAHD01000002">
    <property type="protein sequence ID" value="PHK07312.1"/>
    <property type="molecule type" value="Genomic_DNA"/>
</dbReference>
<dbReference type="InterPro" id="IPR002104">
    <property type="entry name" value="Integrase_catalytic"/>
</dbReference>
<evidence type="ECO:0000313" key="4">
    <source>
        <dbReference type="Proteomes" id="UP000222310"/>
    </source>
</evidence>
<dbReference type="InterPro" id="IPR011010">
    <property type="entry name" value="DNA_brk_join_enz"/>
</dbReference>
<dbReference type="AlphaFoldDB" id="A0A9Q5ZHA2"/>
<dbReference type="Gene3D" id="1.10.443.10">
    <property type="entry name" value="Intergrase catalytic core"/>
    <property type="match status" value="1"/>
</dbReference>
<dbReference type="GO" id="GO:0006310">
    <property type="term" value="P:DNA recombination"/>
    <property type="evidence" value="ECO:0007669"/>
    <property type="project" value="UniProtKB-KW"/>
</dbReference>
<dbReference type="SUPFAM" id="SSF56349">
    <property type="entry name" value="DNA breaking-rejoining enzymes"/>
    <property type="match status" value="1"/>
</dbReference>
<keyword evidence="1" id="KW-0233">DNA recombination</keyword>
<accession>A0A9Q5ZHA2</accession>
<sequence length="373" mass="43330">MDAIDKKIEQANEQLKKKGTRVTIYRRGDRLSLRGTLPPKPHIDKDKDYSQVVSLGPNAIASEKGIKYAMAKAEVLTGQLMAGTFSWGEWLDLDKVAPNRVEARLIKDWCAEYEKDYWQRIKRTPDREGNWKKDHGLVFSRLPQNEPLTIEILLKYIKTTEPDSRPRKRACDYCYKLAEFALLEGREQIKKLTGNYSAKSVDPRTLPSDEAIFDFCNSIQDPNWRWVVQMLATYGLRNYEPFRLSMEDFPVVRVVKGKTGKRFVVPLFPEWADTWNLQNICLPNIDTSFTNSKIGTKVSGWFFDHKAPFSAYNLRHSYARRCFEFDIAPDRAAKFMGHSLLVHLQVYRAWFDESVYLADYQKAIAKQDRPKPP</sequence>
<feature type="domain" description="Tyr recombinase" evidence="2">
    <location>
        <begin position="199"/>
        <end position="361"/>
    </location>
</feature>
<comment type="caution">
    <text evidence="3">The sequence shown here is derived from an EMBL/GenBank/DDBJ whole genome shotgun (WGS) entry which is preliminary data.</text>
</comment>
<name>A0A9Q5ZHA2_NOSLI</name>
<evidence type="ECO:0000313" key="3">
    <source>
        <dbReference type="EMBL" id="PHK07312.1"/>
    </source>
</evidence>
<gene>
    <name evidence="3" type="ORF">VF08_01570</name>
</gene>